<proteinExistence type="inferred from homology"/>
<dbReference type="EMBL" id="AP026830">
    <property type="protein sequence ID" value="BDR92542.1"/>
    <property type="molecule type" value="Genomic_DNA"/>
</dbReference>
<dbReference type="InterPro" id="IPR004838">
    <property type="entry name" value="NHTrfase_class1_PyrdxlP-BS"/>
</dbReference>
<dbReference type="EC" id="2.6.1.-" evidence="3"/>
<comment type="similarity">
    <text evidence="3">Belongs to the class-I pyridoxal-phosphate-dependent aminotransferase family.</text>
</comment>
<protein>
    <recommendedName>
        <fullName evidence="3">Aminotransferase</fullName>
        <ecNumber evidence="3">2.6.1.-</ecNumber>
    </recommendedName>
</protein>
<gene>
    <name evidence="5" type="ORF">Vsou_16350</name>
</gene>
<dbReference type="RefSeq" id="WP_188603779.1">
    <property type="nucleotide sequence ID" value="NZ_AP026830.1"/>
</dbReference>
<evidence type="ECO:0000259" key="4">
    <source>
        <dbReference type="Pfam" id="PF00155"/>
    </source>
</evidence>
<keyword evidence="2" id="KW-0663">Pyridoxal phosphate</keyword>
<name>A0ABM8BNH4_9CREN</name>
<keyword evidence="3" id="KW-0808">Transferase</keyword>
<dbReference type="Gene3D" id="3.40.640.10">
    <property type="entry name" value="Type I PLP-dependent aspartate aminotransferase-like (Major domain)"/>
    <property type="match status" value="1"/>
</dbReference>
<dbReference type="InterPro" id="IPR004839">
    <property type="entry name" value="Aminotransferase_I/II_large"/>
</dbReference>
<evidence type="ECO:0000313" key="6">
    <source>
        <dbReference type="Proteomes" id="UP001060771"/>
    </source>
</evidence>
<evidence type="ECO:0000256" key="3">
    <source>
        <dbReference type="RuleBase" id="RU000481"/>
    </source>
</evidence>
<dbReference type="PROSITE" id="PS00105">
    <property type="entry name" value="AA_TRANSFER_CLASS_1"/>
    <property type="match status" value="1"/>
</dbReference>
<dbReference type="CDD" id="cd00609">
    <property type="entry name" value="AAT_like"/>
    <property type="match status" value="1"/>
</dbReference>
<evidence type="ECO:0000256" key="2">
    <source>
        <dbReference type="ARBA" id="ARBA00022898"/>
    </source>
</evidence>
<accession>A0ABM8BNH4</accession>
<dbReference type="Gene3D" id="3.90.1150.10">
    <property type="entry name" value="Aspartate Aminotransferase, domain 1"/>
    <property type="match status" value="1"/>
</dbReference>
<evidence type="ECO:0000313" key="5">
    <source>
        <dbReference type="EMBL" id="BDR92542.1"/>
    </source>
</evidence>
<dbReference type="PANTHER" id="PTHR42885">
    <property type="entry name" value="HISTIDINOL-PHOSPHATE AMINOTRANSFERASE-RELATED"/>
    <property type="match status" value="1"/>
</dbReference>
<dbReference type="GO" id="GO:0008483">
    <property type="term" value="F:transaminase activity"/>
    <property type="evidence" value="ECO:0007669"/>
    <property type="project" value="UniProtKB-KW"/>
</dbReference>
<dbReference type="InterPro" id="IPR015421">
    <property type="entry name" value="PyrdxlP-dep_Trfase_major"/>
</dbReference>
<evidence type="ECO:0000256" key="1">
    <source>
        <dbReference type="ARBA" id="ARBA00001933"/>
    </source>
</evidence>
<dbReference type="InterPro" id="IPR015424">
    <property type="entry name" value="PyrdxlP-dep_Trfase"/>
</dbReference>
<keyword evidence="3 5" id="KW-0032">Aminotransferase</keyword>
<dbReference type="SUPFAM" id="SSF53383">
    <property type="entry name" value="PLP-dependent transferases"/>
    <property type="match status" value="1"/>
</dbReference>
<dbReference type="GeneID" id="76207183"/>
<organism evidence="5 6">
    <name type="scientific">Vulcanisaeta souniana JCM 11219</name>
    <dbReference type="NCBI Taxonomy" id="1293586"/>
    <lineage>
        <taxon>Archaea</taxon>
        <taxon>Thermoproteota</taxon>
        <taxon>Thermoprotei</taxon>
        <taxon>Thermoproteales</taxon>
        <taxon>Thermoproteaceae</taxon>
        <taxon>Vulcanisaeta</taxon>
    </lineage>
</organism>
<feature type="domain" description="Aminotransferase class I/classII large" evidence="4">
    <location>
        <begin position="20"/>
        <end position="325"/>
    </location>
</feature>
<comment type="cofactor">
    <cofactor evidence="1 3">
        <name>pyridoxal 5'-phosphate</name>
        <dbReference type="ChEBI" id="CHEBI:597326"/>
    </cofactor>
</comment>
<dbReference type="PANTHER" id="PTHR42885:SF1">
    <property type="entry name" value="THREONINE-PHOSPHATE DECARBOXYLASE"/>
    <property type="match status" value="1"/>
</dbReference>
<reference evidence="6" key="1">
    <citation type="submission" date="2022-09" db="EMBL/GenBank/DDBJ databases">
        <title>Complete genome sequence of Vulcanisaeta souniana.</title>
        <authorList>
            <person name="Kato S."/>
            <person name="Itoh T."/>
            <person name="Ohkuma M."/>
        </authorList>
    </citation>
    <scope>NUCLEOTIDE SEQUENCE [LARGE SCALE GENOMIC DNA]</scope>
    <source>
        <strain evidence="6">JCM 11219</strain>
    </source>
</reference>
<dbReference type="Pfam" id="PF00155">
    <property type="entry name" value="Aminotran_1_2"/>
    <property type="match status" value="1"/>
</dbReference>
<sequence length="346" mass="39586">MNSVGGGTRGHGGYGWRYGLIDMSSNMNPLGAPRELIELIRRGVDEEHYAHYPTELGDELRMALAEYEGVNYGVTYVFNGATEALQVLIMWLRPGHIIIPIPNYSDYLRLSQLVNARIELVEYWGHDGILDTLLNRLGPNALLILSNPNSPMGYLVKRDYLLMLVEELRRCGGILIVDESFMDFVRNRESLIRDSLSYDNVFVVKSYTKFLAIPGLRVGAIYTKADIEHLVPTWPVNSIAEYAVSKYMKQANGFRESTISYIENEKARLTKVLNELGINYYDSVTHYLVIRHQPWLGEELLKLNFLIRDLSNVPPLTRGFFRVSIRSRDINDLFLNALSRVIQIKH</sequence>
<keyword evidence="6" id="KW-1185">Reference proteome</keyword>
<dbReference type="InterPro" id="IPR015422">
    <property type="entry name" value="PyrdxlP-dep_Trfase_small"/>
</dbReference>
<dbReference type="Proteomes" id="UP001060771">
    <property type="component" value="Chromosome"/>
</dbReference>